<evidence type="ECO:0000256" key="1">
    <source>
        <dbReference type="SAM" id="MobiDB-lite"/>
    </source>
</evidence>
<comment type="caution">
    <text evidence="3">The sequence shown here is derived from an EMBL/GenBank/DDBJ whole genome shotgun (WGS) entry which is preliminary data.</text>
</comment>
<proteinExistence type="predicted"/>
<dbReference type="Proteomes" id="UP000630445">
    <property type="component" value="Unassembled WGS sequence"/>
</dbReference>
<evidence type="ECO:0000313" key="4">
    <source>
        <dbReference type="Proteomes" id="UP000630445"/>
    </source>
</evidence>
<name>A0A8H6QIP5_9EURO</name>
<accession>A0A8H6QIP5</accession>
<evidence type="ECO:0000313" key="2">
    <source>
        <dbReference type="EMBL" id="KAF7137035.1"/>
    </source>
</evidence>
<reference evidence="3" key="1">
    <citation type="submission" date="2020-06" db="EMBL/GenBank/DDBJ databases">
        <title>Draft genome sequences of strains closely related to Aspergillus parafelis and Aspergillus hiratsukae.</title>
        <authorList>
            <person name="Dos Santos R.A.C."/>
            <person name="Rivero-Menendez O."/>
            <person name="Steenwyk J.L."/>
            <person name="Mead M.E."/>
            <person name="Goldman G.H."/>
            <person name="Alastruey-Izquierdo A."/>
            <person name="Rokas A."/>
        </authorList>
    </citation>
    <scope>NUCLEOTIDE SEQUENCE</scope>
    <source>
        <strain evidence="2">CNM-CM5793</strain>
        <strain evidence="3">CNM-CM6106</strain>
    </source>
</reference>
<keyword evidence="4" id="KW-1185">Reference proteome</keyword>
<sequence>MPADADPCYYISIKKSVLPVSHSRQPAHSMLAQEPASSQFVASPMTETKLSRKACKLGQEGPPEPDEDILEKPRLLWTKT</sequence>
<dbReference type="AlphaFoldDB" id="A0A8H6QIP5"/>
<feature type="region of interest" description="Disordered" evidence="1">
    <location>
        <begin position="56"/>
        <end position="80"/>
    </location>
</feature>
<evidence type="ECO:0000313" key="3">
    <source>
        <dbReference type="EMBL" id="KAF7174330.1"/>
    </source>
</evidence>
<organism evidence="3 5">
    <name type="scientific">Aspergillus hiratsukae</name>
    <dbReference type="NCBI Taxonomy" id="1194566"/>
    <lineage>
        <taxon>Eukaryota</taxon>
        <taxon>Fungi</taxon>
        <taxon>Dikarya</taxon>
        <taxon>Ascomycota</taxon>
        <taxon>Pezizomycotina</taxon>
        <taxon>Eurotiomycetes</taxon>
        <taxon>Eurotiomycetidae</taxon>
        <taxon>Eurotiales</taxon>
        <taxon>Aspergillaceae</taxon>
        <taxon>Aspergillus</taxon>
        <taxon>Aspergillus subgen. Fumigati</taxon>
    </lineage>
</organism>
<protein>
    <submittedName>
        <fullName evidence="3">Uncharacterized protein</fullName>
    </submittedName>
</protein>
<gene>
    <name evidence="2" type="ORF">CNMCM5793_006839</name>
    <name evidence="3" type="ORF">CNMCM6106_008551</name>
</gene>
<dbReference type="EMBL" id="JACBAD010001653">
    <property type="protein sequence ID" value="KAF7137035.1"/>
    <property type="molecule type" value="Genomic_DNA"/>
</dbReference>
<evidence type="ECO:0000313" key="5">
    <source>
        <dbReference type="Proteomes" id="UP000662466"/>
    </source>
</evidence>
<dbReference type="EMBL" id="JACBAF010001598">
    <property type="protein sequence ID" value="KAF7174330.1"/>
    <property type="molecule type" value="Genomic_DNA"/>
</dbReference>
<dbReference type="Proteomes" id="UP000662466">
    <property type="component" value="Unassembled WGS sequence"/>
</dbReference>